<dbReference type="GeneID" id="45698986"/>
<dbReference type="EMBL" id="CP065600">
    <property type="protein sequence ID" value="QPQ91072.1"/>
    <property type="molecule type" value="Genomic_DNA"/>
</dbReference>
<accession>A0AAQ0BTD9</accession>
<dbReference type="Proteomes" id="UP001056386">
    <property type="component" value="Chromosome 2"/>
</dbReference>
<dbReference type="RefSeq" id="WP_127913874.1">
    <property type="nucleotide sequence ID" value="NZ_CP021075.1"/>
</dbReference>
<evidence type="ECO:0000313" key="4">
    <source>
        <dbReference type="Proteomes" id="UP000594892"/>
    </source>
</evidence>
<evidence type="ECO:0000313" key="3">
    <source>
        <dbReference type="EMBL" id="USS42888.1"/>
    </source>
</evidence>
<feature type="region of interest" description="Disordered" evidence="1">
    <location>
        <begin position="115"/>
        <end position="136"/>
    </location>
</feature>
<sequence>MTWVQKISRTKNTRQTLFDALTLNFEGLFQFLPNSPLRQYLQGVYGVRREFCKVHYKSFLVKSLCTIIVQCTNLNRIAAVHEVAVNKAIGLPLLPALEFAYSRCRIFDMTPRHGPPARSHAMRGPPSRAARHAHHF</sequence>
<name>A0AAQ0BTD9_BURGL</name>
<evidence type="ECO:0000256" key="1">
    <source>
        <dbReference type="SAM" id="MobiDB-lite"/>
    </source>
</evidence>
<dbReference type="AlphaFoldDB" id="A0AAQ0BTD9"/>
<gene>
    <name evidence="2" type="ORF">I6H06_04925</name>
    <name evidence="3" type="ORF">NFI99_11980</name>
</gene>
<protein>
    <submittedName>
        <fullName evidence="2">Uncharacterized protein</fullName>
    </submittedName>
</protein>
<keyword evidence="5" id="KW-1185">Reference proteome</keyword>
<proteinExistence type="predicted"/>
<reference evidence="2 4" key="1">
    <citation type="submission" date="2020-12" db="EMBL/GenBank/DDBJ databases">
        <title>FDA dAtabase for Regulatory Grade micrObial Sequences (FDA-ARGOS): Supporting development and validation of Infectious Disease Dx tests.</title>
        <authorList>
            <person name="Minogue T."/>
            <person name="Wolcott M."/>
            <person name="Wasieloski L."/>
            <person name="Aguilar W."/>
            <person name="Moore D."/>
            <person name="Jaissle J."/>
            <person name="Tallon L."/>
            <person name="Sadzewicz L."/>
            <person name="Zhao X."/>
            <person name="Boylan J."/>
            <person name="Ott S."/>
            <person name="Bowen H."/>
            <person name="Vavikolanu K."/>
            <person name="Mehta A."/>
            <person name="Aluvathingal J."/>
            <person name="Nadendla S."/>
            <person name="Yan Y."/>
            <person name="Sichtig H."/>
        </authorList>
    </citation>
    <scope>NUCLEOTIDE SEQUENCE [LARGE SCALE GENOMIC DNA]</scope>
    <source>
        <strain evidence="2 4">FDAARGOS_949</strain>
    </source>
</reference>
<dbReference type="EMBL" id="CP099583">
    <property type="protein sequence ID" value="USS42888.1"/>
    <property type="molecule type" value="Genomic_DNA"/>
</dbReference>
<dbReference type="Proteomes" id="UP000594892">
    <property type="component" value="Chromosome 1"/>
</dbReference>
<evidence type="ECO:0000313" key="5">
    <source>
        <dbReference type="Proteomes" id="UP001056386"/>
    </source>
</evidence>
<evidence type="ECO:0000313" key="2">
    <source>
        <dbReference type="EMBL" id="QPQ91072.1"/>
    </source>
</evidence>
<organism evidence="2 4">
    <name type="scientific">Burkholderia glumae</name>
    <name type="common">Pseudomonas glumae</name>
    <dbReference type="NCBI Taxonomy" id="337"/>
    <lineage>
        <taxon>Bacteria</taxon>
        <taxon>Pseudomonadati</taxon>
        <taxon>Pseudomonadota</taxon>
        <taxon>Betaproteobacteria</taxon>
        <taxon>Burkholderiales</taxon>
        <taxon>Burkholderiaceae</taxon>
        <taxon>Burkholderia</taxon>
    </lineage>
</organism>
<reference evidence="3" key="2">
    <citation type="submission" date="2022-06" db="EMBL/GenBank/DDBJ databases">
        <title>Draft genome sequence of Burkholderia glumae strain GR20004 isolated from rice panicle showing bacterial panicle blight.</title>
        <authorList>
            <person name="Choi S.Y."/>
            <person name="Lee Y.H."/>
        </authorList>
    </citation>
    <scope>NUCLEOTIDE SEQUENCE</scope>
    <source>
        <strain evidence="3">GR20004</strain>
    </source>
</reference>